<dbReference type="InterPro" id="IPR016064">
    <property type="entry name" value="NAD/diacylglycerol_kinase_sf"/>
</dbReference>
<dbReference type="InterPro" id="IPR017438">
    <property type="entry name" value="ATP-NAD_kinase_N"/>
</dbReference>
<dbReference type="WBParaSite" id="sdigi.contig512.g8753.t1">
    <property type="protein sequence ID" value="sdigi.contig512.g8753.t1"/>
    <property type="gene ID" value="sdigi.contig512.g8753"/>
</dbReference>
<dbReference type="Gene3D" id="2.60.200.40">
    <property type="match status" value="1"/>
</dbReference>
<proteinExistence type="predicted"/>
<sequence>MGAEISKANYNHYVPYQDLVNNLVYKISSCVIIDKNSYQVDACLQNNDEIQLKLNEDRFVQIKYDDVLVSKIISDNGTDNGNNQWRLILITYPVVKGRRRFVRILLTFDCENVMKHANKFIARKIAAPRAPHLANDMIRSHRHILVIVNPFSGQKRALKLWKTQVKPILELANIGYDYIETVEIAKNLKLEDYDAIAILSGDGLILEVISGFLMRKDRERALKMPLAHLPGGTSNGLAASICFQCNEPFEPRGIFCAEMTVMLARPRYFPLRISRVQTEHDGNKAMFMSVTWGLIADIDIGSERFRWAGMARLHMEAFIRVAKLPQVAHYKARISYIPVRDSALQCPKRLRNDLERGKYAKNHFDYRSVESFTDSECDQGNDSISSSFSDIFRNDDIMQIPALCEPVGSDWDILEGYFVYVCLTSLSHLGSDVPYLPCARLDDDFLYLTYVDWENVNSRITFCRMMLGINNCSHLTYPFLQIIPVRACRIEPLGNCGGYIAVDGEPITSGSAFQVIPTRHCATVIGRNQRH</sequence>
<evidence type="ECO:0000259" key="1">
    <source>
        <dbReference type="PROSITE" id="PS50146"/>
    </source>
</evidence>
<dbReference type="Gene3D" id="3.40.50.10330">
    <property type="entry name" value="Probable inorganic polyphosphate/atp-NAD kinase, domain 1"/>
    <property type="match status" value="1"/>
</dbReference>
<name>A0A915PWV1_9BILA</name>
<evidence type="ECO:0000313" key="3">
    <source>
        <dbReference type="WBParaSite" id="sdigi.contig512.g8753.t1"/>
    </source>
</evidence>
<feature type="domain" description="DAGKc" evidence="1">
    <location>
        <begin position="139"/>
        <end position="280"/>
    </location>
</feature>
<organism evidence="2 3">
    <name type="scientific">Setaria digitata</name>
    <dbReference type="NCBI Taxonomy" id="48799"/>
    <lineage>
        <taxon>Eukaryota</taxon>
        <taxon>Metazoa</taxon>
        <taxon>Ecdysozoa</taxon>
        <taxon>Nematoda</taxon>
        <taxon>Chromadorea</taxon>
        <taxon>Rhabditida</taxon>
        <taxon>Spirurina</taxon>
        <taxon>Spiruromorpha</taxon>
        <taxon>Filarioidea</taxon>
        <taxon>Setariidae</taxon>
        <taxon>Setaria</taxon>
    </lineage>
</organism>
<dbReference type="GO" id="GO:0046512">
    <property type="term" value="P:sphingosine biosynthetic process"/>
    <property type="evidence" value="ECO:0007669"/>
    <property type="project" value="TreeGrafter"/>
</dbReference>
<dbReference type="GO" id="GO:0005737">
    <property type="term" value="C:cytoplasm"/>
    <property type="evidence" value="ECO:0007669"/>
    <property type="project" value="TreeGrafter"/>
</dbReference>
<reference evidence="3" key="1">
    <citation type="submission" date="2022-11" db="UniProtKB">
        <authorList>
            <consortium name="WormBaseParasite"/>
        </authorList>
    </citation>
    <scope>IDENTIFICATION</scope>
</reference>
<dbReference type="PANTHER" id="PTHR12358:SF112">
    <property type="entry name" value="LD11247P-RELATED"/>
    <property type="match status" value="1"/>
</dbReference>
<dbReference type="GO" id="GO:0001727">
    <property type="term" value="F:lipid kinase activity"/>
    <property type="evidence" value="ECO:0007669"/>
    <property type="project" value="TreeGrafter"/>
</dbReference>
<dbReference type="Proteomes" id="UP000887581">
    <property type="component" value="Unplaced"/>
</dbReference>
<dbReference type="AlphaFoldDB" id="A0A915PWV1"/>
<keyword evidence="2" id="KW-1185">Reference proteome</keyword>
<dbReference type="SUPFAM" id="SSF111331">
    <property type="entry name" value="NAD kinase/diacylglycerol kinase-like"/>
    <property type="match status" value="1"/>
</dbReference>
<protein>
    <submittedName>
        <fullName evidence="3">DAGKc domain-containing protein</fullName>
    </submittedName>
</protein>
<dbReference type="InterPro" id="IPR001206">
    <property type="entry name" value="Diacylglycerol_kinase_cat_dom"/>
</dbReference>
<dbReference type="InterPro" id="IPR050187">
    <property type="entry name" value="Lipid_Phosphate_FormReg"/>
</dbReference>
<dbReference type="PANTHER" id="PTHR12358">
    <property type="entry name" value="SPHINGOSINE KINASE"/>
    <property type="match status" value="1"/>
</dbReference>
<dbReference type="SMART" id="SM00046">
    <property type="entry name" value="DAGKc"/>
    <property type="match status" value="1"/>
</dbReference>
<evidence type="ECO:0000313" key="2">
    <source>
        <dbReference type="Proteomes" id="UP000887581"/>
    </source>
</evidence>
<dbReference type="PROSITE" id="PS50146">
    <property type="entry name" value="DAGK"/>
    <property type="match status" value="1"/>
</dbReference>
<dbReference type="Pfam" id="PF00781">
    <property type="entry name" value="DAGK_cat"/>
    <property type="match status" value="1"/>
</dbReference>
<accession>A0A915PWV1</accession>
<dbReference type="GO" id="GO:0016020">
    <property type="term" value="C:membrane"/>
    <property type="evidence" value="ECO:0007669"/>
    <property type="project" value="TreeGrafter"/>
</dbReference>